<reference evidence="3 4" key="1">
    <citation type="journal article" date="2019" name="Nat. Ecol. Evol.">
        <title>Megaphylogeny resolves global patterns of mushroom evolution.</title>
        <authorList>
            <person name="Varga T."/>
            <person name="Krizsan K."/>
            <person name="Foldi C."/>
            <person name="Dima B."/>
            <person name="Sanchez-Garcia M."/>
            <person name="Sanchez-Ramirez S."/>
            <person name="Szollosi G.J."/>
            <person name="Szarkandi J.G."/>
            <person name="Papp V."/>
            <person name="Albert L."/>
            <person name="Andreopoulos W."/>
            <person name="Angelini C."/>
            <person name="Antonin V."/>
            <person name="Barry K.W."/>
            <person name="Bougher N.L."/>
            <person name="Buchanan P."/>
            <person name="Buyck B."/>
            <person name="Bense V."/>
            <person name="Catcheside P."/>
            <person name="Chovatia M."/>
            <person name="Cooper J."/>
            <person name="Damon W."/>
            <person name="Desjardin D."/>
            <person name="Finy P."/>
            <person name="Geml J."/>
            <person name="Haridas S."/>
            <person name="Hughes K."/>
            <person name="Justo A."/>
            <person name="Karasinski D."/>
            <person name="Kautmanova I."/>
            <person name="Kiss B."/>
            <person name="Kocsube S."/>
            <person name="Kotiranta H."/>
            <person name="LaButti K.M."/>
            <person name="Lechner B.E."/>
            <person name="Liimatainen K."/>
            <person name="Lipzen A."/>
            <person name="Lukacs Z."/>
            <person name="Mihaltcheva S."/>
            <person name="Morgado L.N."/>
            <person name="Niskanen T."/>
            <person name="Noordeloos M.E."/>
            <person name="Ohm R.A."/>
            <person name="Ortiz-Santana B."/>
            <person name="Ovrebo C."/>
            <person name="Racz N."/>
            <person name="Riley R."/>
            <person name="Savchenko A."/>
            <person name="Shiryaev A."/>
            <person name="Soop K."/>
            <person name="Spirin V."/>
            <person name="Szebenyi C."/>
            <person name="Tomsovsky M."/>
            <person name="Tulloss R.E."/>
            <person name="Uehling J."/>
            <person name="Grigoriev I.V."/>
            <person name="Vagvolgyi C."/>
            <person name="Papp T."/>
            <person name="Martin F.M."/>
            <person name="Miettinen O."/>
            <person name="Hibbett D.S."/>
            <person name="Nagy L.G."/>
        </authorList>
    </citation>
    <scope>NUCLEOTIDE SEQUENCE [LARGE SCALE GENOMIC DNA]</scope>
    <source>
        <strain evidence="3 4">CBS 962.96</strain>
    </source>
</reference>
<dbReference type="AlphaFoldDB" id="A0A4S8LE39"/>
<organism evidence="3 4">
    <name type="scientific">Dendrothele bispora (strain CBS 962.96)</name>
    <dbReference type="NCBI Taxonomy" id="1314807"/>
    <lineage>
        <taxon>Eukaryota</taxon>
        <taxon>Fungi</taxon>
        <taxon>Dikarya</taxon>
        <taxon>Basidiomycota</taxon>
        <taxon>Agaricomycotina</taxon>
        <taxon>Agaricomycetes</taxon>
        <taxon>Agaricomycetidae</taxon>
        <taxon>Agaricales</taxon>
        <taxon>Agaricales incertae sedis</taxon>
        <taxon>Dendrothele</taxon>
    </lineage>
</organism>
<dbReference type="OrthoDB" id="19394at2759"/>
<dbReference type="Proteomes" id="UP000297245">
    <property type="component" value="Unassembled WGS sequence"/>
</dbReference>
<keyword evidence="4" id="KW-1185">Reference proteome</keyword>
<accession>A0A4S8LE39</accession>
<evidence type="ECO:0000259" key="2">
    <source>
        <dbReference type="Pfam" id="PF19343"/>
    </source>
</evidence>
<feature type="region of interest" description="Disordered" evidence="1">
    <location>
        <begin position="215"/>
        <end position="237"/>
    </location>
</feature>
<gene>
    <name evidence="3" type="ORF">K435DRAFT_804498</name>
</gene>
<dbReference type="Pfam" id="PF19343">
    <property type="entry name" value="HAM1_N"/>
    <property type="match status" value="1"/>
</dbReference>
<sequence length="237" mass="27786">MFQMRKFLLHKKHMLAYLRTLLEWLANGKFLQDHIWDPVSALINDAQRDSELQEWWSRVTDYIEKVGYIPISRIDLVVENLESKVFLSLTVAPQLYPSGVLSDNTINQQRYIPIGVSILVDPDPSDLPLSRSSLYWFIIQTMSNETIHYFEQLPFFDSDIDLFTPELKLDDLLSIWGYELKGIHYQTCQSHALNLIVQAHVKLYYEQWQQHYAQATHAEDSDEDSDEIPELLDHAED</sequence>
<protein>
    <recommendedName>
        <fullName evidence="2">HAM1-like N-terminal domain-containing protein</fullName>
    </recommendedName>
</protein>
<name>A0A4S8LE39_DENBC</name>
<proteinExistence type="predicted"/>
<feature type="compositionally biased region" description="Acidic residues" evidence="1">
    <location>
        <begin position="220"/>
        <end position="230"/>
    </location>
</feature>
<evidence type="ECO:0000313" key="3">
    <source>
        <dbReference type="EMBL" id="THU87202.1"/>
    </source>
</evidence>
<feature type="domain" description="HAM1-like N-terminal" evidence="2">
    <location>
        <begin position="13"/>
        <end position="66"/>
    </location>
</feature>
<evidence type="ECO:0000256" key="1">
    <source>
        <dbReference type="SAM" id="MobiDB-lite"/>
    </source>
</evidence>
<dbReference type="EMBL" id="ML179459">
    <property type="protein sequence ID" value="THU87202.1"/>
    <property type="molecule type" value="Genomic_DNA"/>
</dbReference>
<dbReference type="InterPro" id="IPR045967">
    <property type="entry name" value="HAM1-like_N"/>
</dbReference>
<evidence type="ECO:0000313" key="4">
    <source>
        <dbReference type="Proteomes" id="UP000297245"/>
    </source>
</evidence>